<keyword evidence="3" id="KW-1185">Reference proteome</keyword>
<dbReference type="Proteomes" id="UP000633619">
    <property type="component" value="Unassembled WGS sequence"/>
</dbReference>
<accession>A0A8I1A7H7</accession>
<comment type="caution">
    <text evidence="2">The sequence shown here is derived from an EMBL/GenBank/DDBJ whole genome shotgun (WGS) entry which is preliminary data.</text>
</comment>
<protein>
    <submittedName>
        <fullName evidence="2">SDR family oxidoreductase</fullName>
    </submittedName>
</protein>
<organism evidence="2 3">
    <name type="scientific">Thermoactinomyces intermedius</name>
    <dbReference type="NCBI Taxonomy" id="2024"/>
    <lineage>
        <taxon>Bacteria</taxon>
        <taxon>Bacillati</taxon>
        <taxon>Bacillota</taxon>
        <taxon>Bacilli</taxon>
        <taxon>Bacillales</taxon>
        <taxon>Thermoactinomycetaceae</taxon>
        <taxon>Thermoactinomyces</taxon>
    </lineage>
</organism>
<evidence type="ECO:0000313" key="3">
    <source>
        <dbReference type="Proteomes" id="UP000633619"/>
    </source>
</evidence>
<feature type="domain" description="NAD(P)-binding" evidence="1">
    <location>
        <begin position="7"/>
        <end position="189"/>
    </location>
</feature>
<dbReference type="Pfam" id="PF13460">
    <property type="entry name" value="NAD_binding_10"/>
    <property type="match status" value="1"/>
</dbReference>
<dbReference type="PANTHER" id="PTHR15020">
    <property type="entry name" value="FLAVIN REDUCTASE-RELATED"/>
    <property type="match status" value="1"/>
</dbReference>
<dbReference type="PANTHER" id="PTHR15020:SF50">
    <property type="entry name" value="UPF0659 PROTEIN YMR090W"/>
    <property type="match status" value="1"/>
</dbReference>
<dbReference type="InterPro" id="IPR036291">
    <property type="entry name" value="NAD(P)-bd_dom_sf"/>
</dbReference>
<evidence type="ECO:0000259" key="1">
    <source>
        <dbReference type="Pfam" id="PF13460"/>
    </source>
</evidence>
<dbReference type="AlphaFoldDB" id="A0A8I1A7H7"/>
<dbReference type="Gene3D" id="3.40.50.720">
    <property type="entry name" value="NAD(P)-binding Rossmann-like Domain"/>
    <property type="match status" value="1"/>
</dbReference>
<evidence type="ECO:0000313" key="2">
    <source>
        <dbReference type="EMBL" id="MBH8595853.1"/>
    </source>
</evidence>
<reference evidence="2 3" key="1">
    <citation type="submission" date="2020-12" db="EMBL/GenBank/DDBJ databases">
        <title>WGS of Thermoactinomyces spp.</title>
        <authorList>
            <person name="Cheng K."/>
        </authorList>
    </citation>
    <scope>NUCLEOTIDE SEQUENCE [LARGE SCALE GENOMIC DNA]</scope>
    <source>
        <strain evidence="3">CICC 10671\DSM 43846</strain>
    </source>
</reference>
<dbReference type="InterPro" id="IPR016040">
    <property type="entry name" value="NAD(P)-bd_dom"/>
</dbReference>
<dbReference type="CDD" id="cd05243">
    <property type="entry name" value="SDR_a5"/>
    <property type="match status" value="1"/>
</dbReference>
<name>A0A8I1A7H7_THEIN</name>
<dbReference type="RefSeq" id="WP_181732195.1">
    <property type="nucleotide sequence ID" value="NZ_JACEIR010000006.1"/>
</dbReference>
<dbReference type="SUPFAM" id="SSF51735">
    <property type="entry name" value="NAD(P)-binding Rossmann-fold domains"/>
    <property type="match status" value="1"/>
</dbReference>
<gene>
    <name evidence="2" type="ORF">I8U20_10970</name>
</gene>
<proteinExistence type="predicted"/>
<dbReference type="EMBL" id="JAECVW010000006">
    <property type="protein sequence ID" value="MBH8595853.1"/>
    <property type="molecule type" value="Genomic_DNA"/>
</dbReference>
<sequence length="212" mass="23265">MNILLLGANGKIGRKLVSLLKETPHHLRAMVRKEEQVPVIQRLGADEVVIGDLEKDFSHWAEGMDGIIFSAGSGGHTGPDKTILVDLDGAFKAIEAAEQHQVGRFVMISSIGADQPEKGPDSIRHYLVAKKRADERLRNSSLNYTIIRPGALTNDPAKGTVLLREHIDQPASIPRADVARVVAEALEHENTYRRSFDLVTGDQPIQEALNNL</sequence>